<dbReference type="SMART" id="SM00065">
    <property type="entry name" value="GAF"/>
    <property type="match status" value="1"/>
</dbReference>
<dbReference type="Gene3D" id="3.30.565.10">
    <property type="entry name" value="Histidine kinase-like ATPase, C-terminal domain"/>
    <property type="match status" value="1"/>
</dbReference>
<reference evidence="2 3" key="1">
    <citation type="submission" date="2017-05" db="EMBL/GenBank/DDBJ databases">
        <title>Comparative genomic and metabolic analysis of manganese-oxidizing mechanisms in Celeribater manganoxidans DY25T: its adaption to the environment of polymetallic nodule.</title>
        <authorList>
            <person name="Wang X."/>
        </authorList>
    </citation>
    <scope>NUCLEOTIDE SEQUENCE [LARGE SCALE GENOMIC DNA]</scope>
    <source>
        <strain evidence="2 3">DY25</strain>
        <plasmid evidence="3">pdy25-c</plasmid>
    </source>
</reference>
<keyword evidence="3" id="KW-1185">Reference proteome</keyword>
<accession>A0A291M4G5</accession>
<keyword evidence="2" id="KW-0614">Plasmid</keyword>
<feature type="domain" description="Histidine kinase" evidence="1">
    <location>
        <begin position="172"/>
        <end position="363"/>
    </location>
</feature>
<dbReference type="InterPro" id="IPR029016">
    <property type="entry name" value="GAF-like_dom_sf"/>
</dbReference>
<dbReference type="Pfam" id="PF07568">
    <property type="entry name" value="HisKA_2"/>
    <property type="match status" value="1"/>
</dbReference>
<organism evidence="2 3">
    <name type="scientific">Pacificitalea manganoxidans</name>
    <dbReference type="NCBI Taxonomy" id="1411902"/>
    <lineage>
        <taxon>Bacteria</taxon>
        <taxon>Pseudomonadati</taxon>
        <taxon>Pseudomonadota</taxon>
        <taxon>Alphaproteobacteria</taxon>
        <taxon>Rhodobacterales</taxon>
        <taxon>Paracoccaceae</taxon>
        <taxon>Pacificitalea</taxon>
    </lineage>
</organism>
<dbReference type="KEGG" id="cmag:CBW24_17250"/>
<dbReference type="Gene3D" id="3.30.450.40">
    <property type="match status" value="1"/>
</dbReference>
<proteinExistence type="predicted"/>
<evidence type="ECO:0000313" key="3">
    <source>
        <dbReference type="Proteomes" id="UP000219050"/>
    </source>
</evidence>
<dbReference type="PROSITE" id="PS50109">
    <property type="entry name" value="HIS_KIN"/>
    <property type="match status" value="1"/>
</dbReference>
<evidence type="ECO:0000259" key="1">
    <source>
        <dbReference type="PROSITE" id="PS50109"/>
    </source>
</evidence>
<dbReference type="PANTHER" id="PTHR43102:SF2">
    <property type="entry name" value="GAF DOMAIN-CONTAINING PROTEIN"/>
    <property type="match status" value="1"/>
</dbReference>
<dbReference type="InterPro" id="IPR036890">
    <property type="entry name" value="HATPase_C_sf"/>
</dbReference>
<name>A0A291M4G5_9RHOB</name>
<dbReference type="Pfam" id="PF02518">
    <property type="entry name" value="HATPase_c"/>
    <property type="match status" value="1"/>
</dbReference>
<sequence>MIAPRHPRQAARLQALRSYDILDTDPDRAFDEIVQLASQLCGTPISVVNLIDSSRQWFKAETGLGVRETPIESSICAHAILEDDFVEIPDTLADPRMADNPLCQAEPGLRFYAGALLRTSEGLPLGTLCVLDYERRELTDLQRTTLKVLAHQVMAQLELRKALHSGEILRKEIDHRAKNSLQSLASFARFQKRTYTSPEAQEALSSVLVRVDAMSRLHQQLYQSDEQNEVRLDTYVRTVCSHLEGLAPPGVRLEVTTAPLHVGAQQAVAIGTFLNEFVTNSYKHAFPEGRAGTVSVTLAQEGADMARLVCADDGVGMGETDTPQGSGLGMKIAQVVCLELNCDLSLQSTSQGLTATLAFDALPASA</sequence>
<gene>
    <name evidence="2" type="ORF">CBW24_17250</name>
</gene>
<dbReference type="SUPFAM" id="SSF55874">
    <property type="entry name" value="ATPase domain of HSP90 chaperone/DNA topoisomerase II/histidine kinase"/>
    <property type="match status" value="1"/>
</dbReference>
<dbReference type="SUPFAM" id="SSF55781">
    <property type="entry name" value="GAF domain-like"/>
    <property type="match status" value="1"/>
</dbReference>
<dbReference type="AlphaFoldDB" id="A0A291M4G5"/>
<dbReference type="GO" id="GO:0016301">
    <property type="term" value="F:kinase activity"/>
    <property type="evidence" value="ECO:0007669"/>
    <property type="project" value="UniProtKB-KW"/>
</dbReference>
<dbReference type="OrthoDB" id="9816309at2"/>
<dbReference type="RefSeq" id="WP_097374524.1">
    <property type="nucleotide sequence ID" value="NZ_CP021407.1"/>
</dbReference>
<evidence type="ECO:0000313" key="2">
    <source>
        <dbReference type="EMBL" id="ATI43883.1"/>
    </source>
</evidence>
<dbReference type="SMART" id="SM00387">
    <property type="entry name" value="HATPase_c"/>
    <property type="match status" value="1"/>
</dbReference>
<geneLocation type="plasmid" evidence="3">
    <name>pdy25-c</name>
</geneLocation>
<protein>
    <submittedName>
        <fullName evidence="2">Histidine kinase</fullName>
    </submittedName>
</protein>
<dbReference type="InterPro" id="IPR005467">
    <property type="entry name" value="His_kinase_dom"/>
</dbReference>
<dbReference type="PANTHER" id="PTHR43102">
    <property type="entry name" value="SLR1143 PROTEIN"/>
    <property type="match status" value="1"/>
</dbReference>
<dbReference type="EMBL" id="CP021407">
    <property type="protein sequence ID" value="ATI43883.1"/>
    <property type="molecule type" value="Genomic_DNA"/>
</dbReference>
<keyword evidence="2" id="KW-0418">Kinase</keyword>
<dbReference type="InterPro" id="IPR003594">
    <property type="entry name" value="HATPase_dom"/>
</dbReference>
<dbReference type="Pfam" id="PF01590">
    <property type="entry name" value="GAF"/>
    <property type="match status" value="1"/>
</dbReference>
<dbReference type="Proteomes" id="UP000219050">
    <property type="component" value="Plasmid pDY25-C"/>
</dbReference>
<dbReference type="InterPro" id="IPR011495">
    <property type="entry name" value="Sig_transdc_His_kin_sub2_dim/P"/>
</dbReference>
<dbReference type="InterPro" id="IPR003018">
    <property type="entry name" value="GAF"/>
</dbReference>
<keyword evidence="2" id="KW-0808">Transferase</keyword>